<dbReference type="AlphaFoldDB" id="A0A0A1FB37"/>
<evidence type="ECO:0000313" key="2">
    <source>
        <dbReference type="Proteomes" id="UP000030302"/>
    </source>
</evidence>
<gene>
    <name evidence="1" type="ORF">LT85_2805</name>
</gene>
<accession>A0A0A1FB37</accession>
<dbReference type="HOGENOM" id="CLU_2933366_0_0_4"/>
<dbReference type="KEGG" id="care:LT85_2805"/>
<proteinExistence type="predicted"/>
<organism evidence="1 2">
    <name type="scientific">Collimonas arenae</name>
    <dbReference type="NCBI Taxonomy" id="279058"/>
    <lineage>
        <taxon>Bacteria</taxon>
        <taxon>Pseudomonadati</taxon>
        <taxon>Pseudomonadota</taxon>
        <taxon>Betaproteobacteria</taxon>
        <taxon>Burkholderiales</taxon>
        <taxon>Oxalobacteraceae</taxon>
        <taxon>Collimonas</taxon>
    </lineage>
</organism>
<evidence type="ECO:0000313" key="1">
    <source>
        <dbReference type="EMBL" id="AIY41963.1"/>
    </source>
</evidence>
<keyword evidence="2" id="KW-1185">Reference proteome</keyword>
<sequence>MVKLLPILASTFDDMIEEYNARAPSGVSAFFTKEPINVGTTVSKTVLALFASMPKWAPIS</sequence>
<dbReference type="Proteomes" id="UP000030302">
    <property type="component" value="Chromosome"/>
</dbReference>
<protein>
    <submittedName>
        <fullName evidence="1">Uncharacterized protein</fullName>
    </submittedName>
</protein>
<reference evidence="2" key="1">
    <citation type="journal article" date="2014" name="Soil Biol. Biochem.">
        <title>Structure and function of bacterial communities in ageing soils: Insights from the Mendocino ecological staircase.</title>
        <authorList>
            <person name="Uroz S."/>
            <person name="Tech J.J."/>
            <person name="Sawaya N.A."/>
            <person name="Frey-Klett P."/>
            <person name="Leveau J.H.J."/>
        </authorList>
    </citation>
    <scope>NUCLEOTIDE SEQUENCE [LARGE SCALE GENOMIC DNA]</scope>
    <source>
        <strain evidence="2">Cal35</strain>
    </source>
</reference>
<dbReference type="EMBL" id="CP009962">
    <property type="protein sequence ID" value="AIY41963.1"/>
    <property type="molecule type" value="Genomic_DNA"/>
</dbReference>
<name>A0A0A1FB37_9BURK</name>